<dbReference type="Pfam" id="PF00206">
    <property type="entry name" value="Lyase_1"/>
    <property type="match status" value="1"/>
</dbReference>
<dbReference type="AlphaFoldDB" id="A0A0D1CL40"/>
<reference evidence="3 4" key="1">
    <citation type="submission" date="2015-02" db="EMBL/GenBank/DDBJ databases">
        <title>Genome Sequence of Jannaschia aquimarina DSM28248, a member of the Roseobacter clade.</title>
        <authorList>
            <person name="Voget S."/>
            <person name="Daniel R."/>
        </authorList>
    </citation>
    <scope>NUCLEOTIDE SEQUENCE [LARGE SCALE GENOMIC DNA]</scope>
    <source>
        <strain evidence="3 4">GSW-M26</strain>
    </source>
</reference>
<proteinExistence type="inferred from homology"/>
<feature type="domain" description="Fumarate lyase N-terminal" evidence="2">
    <location>
        <begin position="36"/>
        <end position="298"/>
    </location>
</feature>
<keyword evidence="4" id="KW-1185">Reference proteome</keyword>
<dbReference type="PRINTS" id="PR00145">
    <property type="entry name" value="ARGSUCLYASE"/>
</dbReference>
<dbReference type="InterPro" id="IPR008948">
    <property type="entry name" value="L-Aspartase-like"/>
</dbReference>
<dbReference type="GO" id="GO:0016829">
    <property type="term" value="F:lyase activity"/>
    <property type="evidence" value="ECO:0007669"/>
    <property type="project" value="UniProtKB-ARBA"/>
</dbReference>
<dbReference type="STRING" id="935700.jaqu_27650"/>
<gene>
    <name evidence="3" type="primary">pcaB</name>
    <name evidence="3" type="ORF">jaqu_27650</name>
</gene>
<dbReference type="SUPFAM" id="SSF48557">
    <property type="entry name" value="L-aspartase-like"/>
    <property type="match status" value="1"/>
</dbReference>
<comment type="caution">
    <text evidence="3">The sequence shown here is derived from an EMBL/GenBank/DDBJ whole genome shotgun (WGS) entry which is preliminary data.</text>
</comment>
<dbReference type="RefSeq" id="WP_043919556.1">
    <property type="nucleotide sequence ID" value="NZ_FZPF01000012.1"/>
</dbReference>
<dbReference type="Proteomes" id="UP000032232">
    <property type="component" value="Unassembled WGS sequence"/>
</dbReference>
<dbReference type="InterPro" id="IPR020557">
    <property type="entry name" value="Fumarate_lyase_CS"/>
</dbReference>
<accession>A0A0D1CL40</accession>
<organism evidence="3 4">
    <name type="scientific">Jannaschia aquimarina</name>
    <dbReference type="NCBI Taxonomy" id="935700"/>
    <lineage>
        <taxon>Bacteria</taxon>
        <taxon>Pseudomonadati</taxon>
        <taxon>Pseudomonadota</taxon>
        <taxon>Alphaproteobacteria</taxon>
        <taxon>Rhodobacterales</taxon>
        <taxon>Roseobacteraceae</taxon>
        <taxon>Jannaschia</taxon>
    </lineage>
</organism>
<dbReference type="PROSITE" id="PS00163">
    <property type="entry name" value="FUMARATE_LYASES"/>
    <property type="match status" value="1"/>
</dbReference>
<evidence type="ECO:0000256" key="1">
    <source>
        <dbReference type="ARBA" id="ARBA00034772"/>
    </source>
</evidence>
<dbReference type="PANTHER" id="PTHR43172">
    <property type="entry name" value="ADENYLOSUCCINATE LYASE"/>
    <property type="match status" value="1"/>
</dbReference>
<dbReference type="EC" id="5.5.1.2" evidence="3"/>
<comment type="similarity">
    <text evidence="1">Belongs to the class-II fumarase/aspartase family.</text>
</comment>
<evidence type="ECO:0000313" key="4">
    <source>
        <dbReference type="Proteomes" id="UP000032232"/>
    </source>
</evidence>
<dbReference type="Gene3D" id="1.20.200.10">
    <property type="entry name" value="Fumarase/aspartase (Central domain)"/>
    <property type="match status" value="1"/>
</dbReference>
<dbReference type="PRINTS" id="PR00149">
    <property type="entry name" value="FUMRATELYASE"/>
</dbReference>
<keyword evidence="3" id="KW-0413">Isomerase</keyword>
<dbReference type="InterPro" id="IPR000362">
    <property type="entry name" value="Fumarate_lyase_fam"/>
</dbReference>
<dbReference type="Gene3D" id="1.10.40.30">
    <property type="entry name" value="Fumarase/aspartase (C-terminal domain)"/>
    <property type="match status" value="1"/>
</dbReference>
<protein>
    <submittedName>
        <fullName evidence="3">PcaB protein</fullName>
        <ecNumber evidence="3">5.5.1.2</ecNumber>
    </submittedName>
</protein>
<dbReference type="GO" id="GO:0047472">
    <property type="term" value="F:3-carboxy-cis,cis-muconate cycloisomerase activity"/>
    <property type="evidence" value="ECO:0007669"/>
    <property type="project" value="UniProtKB-EC"/>
</dbReference>
<dbReference type="OrthoDB" id="9768878at2"/>
<dbReference type="InterPro" id="IPR022761">
    <property type="entry name" value="Fumarate_lyase_N"/>
</dbReference>
<dbReference type="PATRIC" id="fig|935700.4.peg.2863"/>
<evidence type="ECO:0000259" key="2">
    <source>
        <dbReference type="Pfam" id="PF00206"/>
    </source>
</evidence>
<evidence type="ECO:0000313" key="3">
    <source>
        <dbReference type="EMBL" id="KIT15517.1"/>
    </source>
</evidence>
<dbReference type="EMBL" id="JYFE01000049">
    <property type="protein sequence ID" value="KIT15517.1"/>
    <property type="molecule type" value="Genomic_DNA"/>
</dbReference>
<sequence length="432" mass="46008">MSVTPFDAPLHRDLFGDAEIGRLLSDSAEIRSMLIVLGALAKAQGEAGLIPETASAFLHRATLEVQIDPEGLADRTGQDGVCVPALVEATRKALEAPEHAQYLHWGATSQDVIDTGFTLRLRRVLDVIAERLDRTLERLADLAETHAETPMAARTYGQIATPTSFGAVVAAWGEGLLAARAALPDLRQRVEIVTLNGAAGTLSVMGEAGPEIRAHMARALGLHVPDRVPHADRSHVAELAAWLTRLSTACGKMATDLLLLTRDGDVRLEGGGGSSTMPQKVNPVGLSVIRALAQHAIGLNASLQSGAMTWDQRDGAAWFAEWLALPQLVQTAGRAVGLTAELSVAPDPARLRARVDDPSGLIHAEALQFDLAREMSRPEAQARVKELAAEIRSEGGNLIETAGRDPGAYAPEAQWGGAPEVARTFARRVRDL</sequence>
<dbReference type="PANTHER" id="PTHR43172:SF2">
    <property type="entry name" value="ADENYLOSUCCINATE LYASE C-TERMINAL DOMAIN-CONTAINING PROTEIN"/>
    <property type="match status" value="1"/>
</dbReference>
<name>A0A0D1CL40_9RHOB</name>